<keyword evidence="1" id="KW-0547">Nucleotide-binding</keyword>
<dbReference type="EMBL" id="CAJNOG010000115">
    <property type="protein sequence ID" value="CAF0964505.1"/>
    <property type="molecule type" value="Genomic_DNA"/>
</dbReference>
<dbReference type="InterPro" id="IPR027417">
    <property type="entry name" value="P-loop_NTPase"/>
</dbReference>
<evidence type="ECO:0000256" key="1">
    <source>
        <dbReference type="ARBA" id="ARBA00022741"/>
    </source>
</evidence>
<feature type="domain" description="AAA+ ATPase" evidence="3">
    <location>
        <begin position="617"/>
        <end position="756"/>
    </location>
</feature>
<dbReference type="GO" id="GO:0016887">
    <property type="term" value="F:ATP hydrolysis activity"/>
    <property type="evidence" value="ECO:0007669"/>
    <property type="project" value="InterPro"/>
</dbReference>
<dbReference type="FunFam" id="3.40.50.300:FF:000661">
    <property type="entry name" value="calmodulin-interacting protein 111 isoform X1"/>
    <property type="match status" value="1"/>
</dbReference>
<dbReference type="InterPro" id="IPR003593">
    <property type="entry name" value="AAA+_ATPase"/>
</dbReference>
<dbReference type="InterPro" id="IPR003960">
    <property type="entry name" value="ATPase_AAA_CS"/>
</dbReference>
<dbReference type="InterPro" id="IPR050168">
    <property type="entry name" value="AAA_ATPase_domain"/>
</dbReference>
<dbReference type="Proteomes" id="UP000663845">
    <property type="component" value="Unassembled WGS sequence"/>
</dbReference>
<dbReference type="PROSITE" id="PS00674">
    <property type="entry name" value="AAA"/>
    <property type="match status" value="1"/>
</dbReference>
<reference evidence="4" key="1">
    <citation type="submission" date="2021-02" db="EMBL/GenBank/DDBJ databases">
        <authorList>
            <person name="Nowell W R."/>
        </authorList>
    </citation>
    <scope>NUCLEOTIDE SEQUENCE</scope>
</reference>
<dbReference type="GO" id="GO:0005524">
    <property type="term" value="F:ATP binding"/>
    <property type="evidence" value="ECO:0007669"/>
    <property type="project" value="UniProtKB-KW"/>
</dbReference>
<dbReference type="CDD" id="cd19511">
    <property type="entry name" value="RecA-like_CDC48_r2-like"/>
    <property type="match status" value="1"/>
</dbReference>
<gene>
    <name evidence="4" type="ORF">JYZ213_LOCUS14047</name>
</gene>
<dbReference type="GO" id="GO:0005737">
    <property type="term" value="C:cytoplasm"/>
    <property type="evidence" value="ECO:0007669"/>
    <property type="project" value="TreeGrafter"/>
</dbReference>
<organism evidence="4 5">
    <name type="scientific">Adineta steineri</name>
    <dbReference type="NCBI Taxonomy" id="433720"/>
    <lineage>
        <taxon>Eukaryota</taxon>
        <taxon>Metazoa</taxon>
        <taxon>Spiralia</taxon>
        <taxon>Gnathifera</taxon>
        <taxon>Rotifera</taxon>
        <taxon>Eurotatoria</taxon>
        <taxon>Bdelloidea</taxon>
        <taxon>Adinetida</taxon>
        <taxon>Adinetidae</taxon>
        <taxon>Adineta</taxon>
    </lineage>
</organism>
<dbReference type="SMART" id="SM00382">
    <property type="entry name" value="AAA"/>
    <property type="match status" value="2"/>
</dbReference>
<dbReference type="Gene3D" id="1.10.8.60">
    <property type="match status" value="2"/>
</dbReference>
<evidence type="ECO:0000256" key="2">
    <source>
        <dbReference type="ARBA" id="ARBA00022840"/>
    </source>
</evidence>
<proteinExistence type="predicted"/>
<dbReference type="AlphaFoldDB" id="A0A814E4H2"/>
<name>A0A814E4H2_9BILA</name>
<protein>
    <recommendedName>
        <fullName evidence="3">AAA+ ATPase domain-containing protein</fullName>
    </recommendedName>
</protein>
<sequence>MRTSKNRTSSNTSSITKNSLFQWQQCSQCQKSIPSTSENHECSDESNNVFVEHNRAKLVAQEHKPDYFKDLTLPSFMHTDLVFISPETMRLLGNIHRNEYILLILTTKDQQRLLKIGLLWPNSILADNQIAINRAIIDQLSEQQIVELRTIPQDHIQSTNNITLSATVPCEKRSINERRLITICLKHQLENRIVFVEQRIDFIYLGQTITFRVEQPSDDENLLQSIQSLSLENNLPTFYRISSSTTSINIQFESKIKDNNNFIYLGQTITFRVEQPSDDENLLQSIQSLSLENNLPTFYRISSSTTSINIQFESKIKDNNSNCSDKSISLSDIGGLKKEKSDLTDLLLSSAINYIPPRGILLHGPKGCGKTILINAIAHEISAIIIYINPSDIYSRHYGESETKLKRLFAQTTTMTKKKYLLVVENIESLCPNQERITQQMERRLTTTFITLLDKYLDGKNIFLIATTNRLESVDNDLRRPGRIDEEIEIGIPNQQDRFEILNLKLRTIANDLNEDELKLISEKTHGFSGSDLENLCRKANHYARKSKQPDMNLNIEHFENALTVIRPTSMREVILEVPKVKWSDIGGQHELKKRLEEMVVWPLKYADALERLHVQVPKGILMYGPPGCSKTMVAKAIATESSLNFIAVKGPELFSKWVGESERAVRELFRRARLAAPAIIFFDEIDAIANSRSSSSNSQANVSDRVIATLLIEMDGIEKLKGVTIIAATNRPDCIDPALMRPGRFDRLVYVPLPDEQTRSEIFQIRFRHSPIDSNIQIERLVELTKNYSGAEITAVCDEAALIALRDNIDAPHIEWQHFERALTSIKPRTSDEHIRRLDQFTKQHGK</sequence>
<dbReference type="SUPFAM" id="SSF52540">
    <property type="entry name" value="P-loop containing nucleoside triphosphate hydrolases"/>
    <property type="match status" value="2"/>
</dbReference>
<evidence type="ECO:0000313" key="5">
    <source>
        <dbReference type="Proteomes" id="UP000663845"/>
    </source>
</evidence>
<dbReference type="PANTHER" id="PTHR23077:SF27">
    <property type="entry name" value="ATPASE FAMILY GENE 2 PROTEIN HOMOLOG A"/>
    <property type="match status" value="1"/>
</dbReference>
<dbReference type="PANTHER" id="PTHR23077">
    <property type="entry name" value="AAA-FAMILY ATPASE"/>
    <property type="match status" value="1"/>
</dbReference>
<dbReference type="InterPro" id="IPR003959">
    <property type="entry name" value="ATPase_AAA_core"/>
</dbReference>
<evidence type="ECO:0000259" key="3">
    <source>
        <dbReference type="SMART" id="SM00382"/>
    </source>
</evidence>
<dbReference type="InterPro" id="IPR041569">
    <property type="entry name" value="AAA_lid_3"/>
</dbReference>
<accession>A0A814E4H2</accession>
<comment type="caution">
    <text evidence="4">The sequence shown here is derived from an EMBL/GenBank/DDBJ whole genome shotgun (WGS) entry which is preliminary data.</text>
</comment>
<dbReference type="Pfam" id="PF17862">
    <property type="entry name" value="AAA_lid_3"/>
    <property type="match status" value="2"/>
</dbReference>
<feature type="domain" description="AAA+ ATPase" evidence="3">
    <location>
        <begin position="356"/>
        <end position="494"/>
    </location>
</feature>
<dbReference type="FunFam" id="1.10.8.60:FF:000178">
    <property type="entry name" value="CDC48/VCP homolog, AAA superfamily"/>
    <property type="match status" value="1"/>
</dbReference>
<dbReference type="Gene3D" id="3.40.50.300">
    <property type="entry name" value="P-loop containing nucleotide triphosphate hydrolases"/>
    <property type="match status" value="2"/>
</dbReference>
<dbReference type="Pfam" id="PF00004">
    <property type="entry name" value="AAA"/>
    <property type="match status" value="2"/>
</dbReference>
<keyword evidence="2" id="KW-0067">ATP-binding</keyword>
<evidence type="ECO:0000313" key="4">
    <source>
        <dbReference type="EMBL" id="CAF0964505.1"/>
    </source>
</evidence>